<dbReference type="GO" id="GO:0017148">
    <property type="term" value="P:negative regulation of translation"/>
    <property type="evidence" value="ECO:0007669"/>
    <property type="project" value="InterPro"/>
</dbReference>
<dbReference type="GO" id="GO:0030015">
    <property type="term" value="C:CCR4-NOT core complex"/>
    <property type="evidence" value="ECO:0007669"/>
    <property type="project" value="InterPro"/>
</dbReference>
<dbReference type="AlphaFoldDB" id="A0A452YUE3"/>
<dbReference type="Gene3D" id="1.25.40.790">
    <property type="match status" value="1"/>
</dbReference>
<organism evidence="1 2">
    <name type="scientific">Aegilops tauschii subsp. strangulata</name>
    <name type="common">Goatgrass</name>
    <dbReference type="NCBI Taxonomy" id="200361"/>
    <lineage>
        <taxon>Eukaryota</taxon>
        <taxon>Viridiplantae</taxon>
        <taxon>Streptophyta</taxon>
        <taxon>Embryophyta</taxon>
        <taxon>Tracheophyta</taxon>
        <taxon>Spermatophyta</taxon>
        <taxon>Magnoliopsida</taxon>
        <taxon>Liliopsida</taxon>
        <taxon>Poales</taxon>
        <taxon>Poaceae</taxon>
        <taxon>BOP clade</taxon>
        <taxon>Pooideae</taxon>
        <taxon>Triticodae</taxon>
        <taxon>Triticeae</taxon>
        <taxon>Triticinae</taxon>
        <taxon>Aegilops</taxon>
    </lineage>
</organism>
<dbReference type="Proteomes" id="UP000015105">
    <property type="component" value="Chromosome 1D"/>
</dbReference>
<accession>A0A452YUE3</accession>
<protein>
    <submittedName>
        <fullName evidence="1">Uncharacterized protein</fullName>
    </submittedName>
</protein>
<dbReference type="InterPro" id="IPR040398">
    <property type="entry name" value="Not1"/>
</dbReference>
<name>A0A452YUE3_AEGTS</name>
<dbReference type="GO" id="GO:0060090">
    <property type="term" value="F:molecular adaptor activity"/>
    <property type="evidence" value="ECO:0007669"/>
    <property type="project" value="TreeGrafter"/>
</dbReference>
<evidence type="ECO:0000313" key="2">
    <source>
        <dbReference type="Proteomes" id="UP000015105"/>
    </source>
</evidence>
<reference evidence="1" key="5">
    <citation type="journal article" date="2021" name="G3 (Bethesda)">
        <title>Aegilops tauschii genome assembly Aet v5.0 features greater sequence contiguity and improved annotation.</title>
        <authorList>
            <person name="Wang L."/>
            <person name="Zhu T."/>
            <person name="Rodriguez J.C."/>
            <person name="Deal K.R."/>
            <person name="Dubcovsky J."/>
            <person name="McGuire P.E."/>
            <person name="Lux T."/>
            <person name="Spannagl M."/>
            <person name="Mayer K.F.X."/>
            <person name="Baldrich P."/>
            <person name="Meyers B.C."/>
            <person name="Huo N."/>
            <person name="Gu Y.Q."/>
            <person name="Zhou H."/>
            <person name="Devos K.M."/>
            <person name="Bennetzen J.L."/>
            <person name="Unver T."/>
            <person name="Budak H."/>
            <person name="Gulick P.J."/>
            <person name="Galiba G."/>
            <person name="Kalapos B."/>
            <person name="Nelson D.R."/>
            <person name="Li P."/>
            <person name="You F.M."/>
            <person name="Luo M.C."/>
            <person name="Dvorak J."/>
        </authorList>
    </citation>
    <scope>NUCLEOTIDE SEQUENCE [LARGE SCALE GENOMIC DNA]</scope>
    <source>
        <strain evidence="1">cv. AL8/78</strain>
    </source>
</reference>
<dbReference type="PANTHER" id="PTHR13162">
    <property type="entry name" value="CCR4-NOT TRANSCRIPTION COMPLEX"/>
    <property type="match status" value="1"/>
</dbReference>
<dbReference type="GO" id="GO:0000288">
    <property type="term" value="P:nuclear-transcribed mRNA catabolic process, deadenylation-dependent decay"/>
    <property type="evidence" value="ECO:0007669"/>
    <property type="project" value="TreeGrafter"/>
</dbReference>
<dbReference type="Gramene" id="AET1Gv20537800.31">
    <property type="protein sequence ID" value="AET1Gv20537800.31"/>
    <property type="gene ID" value="AET1Gv20537800"/>
</dbReference>
<keyword evidence="2" id="KW-1185">Reference proteome</keyword>
<reference evidence="2" key="2">
    <citation type="journal article" date="2017" name="Nat. Plants">
        <title>The Aegilops tauschii genome reveals multiple impacts of transposons.</title>
        <authorList>
            <person name="Zhao G."/>
            <person name="Zou C."/>
            <person name="Li K."/>
            <person name="Wang K."/>
            <person name="Li T."/>
            <person name="Gao L."/>
            <person name="Zhang X."/>
            <person name="Wang H."/>
            <person name="Yang Z."/>
            <person name="Liu X."/>
            <person name="Jiang W."/>
            <person name="Mao L."/>
            <person name="Kong X."/>
            <person name="Jiao Y."/>
            <person name="Jia J."/>
        </authorList>
    </citation>
    <scope>NUCLEOTIDE SEQUENCE [LARGE SCALE GENOMIC DNA]</scope>
    <source>
        <strain evidence="2">cv. AL8/78</strain>
    </source>
</reference>
<proteinExistence type="predicted"/>
<reference evidence="1" key="4">
    <citation type="submission" date="2019-03" db="UniProtKB">
        <authorList>
            <consortium name="EnsemblPlants"/>
        </authorList>
    </citation>
    <scope>IDENTIFICATION</scope>
</reference>
<dbReference type="GO" id="GO:0000932">
    <property type="term" value="C:P-body"/>
    <property type="evidence" value="ECO:0007669"/>
    <property type="project" value="TreeGrafter"/>
</dbReference>
<sequence length="133" mass="14688">VLSGRPSSVYKEENDSAFADAVSFQDQVAVLFSDWCHICDHPTMGDSAYSHYIVQLQQHGLLKGDDLTDRFFHTLTELAITHAVVSEQVIAPGGMSQQPAQQLQISYFSIDSYSKLVTLMFKYGVDLGPNKGS</sequence>
<reference evidence="2" key="1">
    <citation type="journal article" date="2014" name="Science">
        <title>Ancient hybridizations among the ancestral genomes of bread wheat.</title>
        <authorList>
            <consortium name="International Wheat Genome Sequencing Consortium,"/>
            <person name="Marcussen T."/>
            <person name="Sandve S.R."/>
            <person name="Heier L."/>
            <person name="Spannagl M."/>
            <person name="Pfeifer M."/>
            <person name="Jakobsen K.S."/>
            <person name="Wulff B.B."/>
            <person name="Steuernagel B."/>
            <person name="Mayer K.F."/>
            <person name="Olsen O.A."/>
        </authorList>
    </citation>
    <scope>NUCLEOTIDE SEQUENCE [LARGE SCALE GENOMIC DNA]</scope>
    <source>
        <strain evidence="2">cv. AL8/78</strain>
    </source>
</reference>
<reference evidence="1" key="3">
    <citation type="journal article" date="2017" name="Nature">
        <title>Genome sequence of the progenitor of the wheat D genome Aegilops tauschii.</title>
        <authorList>
            <person name="Luo M.C."/>
            <person name="Gu Y.Q."/>
            <person name="Puiu D."/>
            <person name="Wang H."/>
            <person name="Twardziok S.O."/>
            <person name="Deal K.R."/>
            <person name="Huo N."/>
            <person name="Zhu T."/>
            <person name="Wang L."/>
            <person name="Wang Y."/>
            <person name="McGuire P.E."/>
            <person name="Liu S."/>
            <person name="Long H."/>
            <person name="Ramasamy R.K."/>
            <person name="Rodriguez J.C."/>
            <person name="Van S.L."/>
            <person name="Yuan L."/>
            <person name="Wang Z."/>
            <person name="Xia Z."/>
            <person name="Xiao L."/>
            <person name="Anderson O.D."/>
            <person name="Ouyang S."/>
            <person name="Liang Y."/>
            <person name="Zimin A.V."/>
            <person name="Pertea G."/>
            <person name="Qi P."/>
            <person name="Bennetzen J.L."/>
            <person name="Dai X."/>
            <person name="Dawson M.W."/>
            <person name="Muller H.G."/>
            <person name="Kugler K."/>
            <person name="Rivarola-Duarte L."/>
            <person name="Spannagl M."/>
            <person name="Mayer K.F.X."/>
            <person name="Lu F.H."/>
            <person name="Bevan M.W."/>
            <person name="Leroy P."/>
            <person name="Li P."/>
            <person name="You F.M."/>
            <person name="Sun Q."/>
            <person name="Liu Z."/>
            <person name="Lyons E."/>
            <person name="Wicker T."/>
            <person name="Salzberg S.L."/>
            <person name="Devos K.M."/>
            <person name="Dvorak J."/>
        </authorList>
    </citation>
    <scope>NUCLEOTIDE SEQUENCE [LARGE SCALE GENOMIC DNA]</scope>
    <source>
        <strain evidence="1">cv. AL8/78</strain>
    </source>
</reference>
<dbReference type="PANTHER" id="PTHR13162:SF11">
    <property type="entry name" value="CCR4-NOT COMPLEX COMPONENT NOT1 C-TERMINAL DOMAIN-CONTAINING PROTEIN"/>
    <property type="match status" value="1"/>
</dbReference>
<evidence type="ECO:0000313" key="1">
    <source>
        <dbReference type="EnsemblPlants" id="AET1Gv20537800.31"/>
    </source>
</evidence>
<dbReference type="EnsemblPlants" id="AET1Gv20537800.31">
    <property type="protein sequence ID" value="AET1Gv20537800.31"/>
    <property type="gene ID" value="AET1Gv20537800"/>
</dbReference>